<dbReference type="Proteomes" id="UP000035929">
    <property type="component" value="Unassembled WGS sequence"/>
</dbReference>
<keyword evidence="3" id="KW-0029">Amino-acid transport</keyword>
<proteinExistence type="inferred from homology"/>
<protein>
    <submittedName>
        <fullName evidence="6">ABC transporter permease</fullName>
    </submittedName>
</protein>
<dbReference type="InterPro" id="IPR028081">
    <property type="entry name" value="Leu-bd"/>
</dbReference>
<dbReference type="InterPro" id="IPR051010">
    <property type="entry name" value="BCAA_transport"/>
</dbReference>
<dbReference type="InterPro" id="IPR028082">
    <property type="entry name" value="Peripla_BP_I"/>
</dbReference>
<dbReference type="PANTHER" id="PTHR30483">
    <property type="entry name" value="LEUCINE-SPECIFIC-BINDING PROTEIN"/>
    <property type="match status" value="1"/>
</dbReference>
<name>A0A0J6UU47_9HYPH</name>
<comment type="similarity">
    <text evidence="1">Belongs to the leucine-binding protein family.</text>
</comment>
<evidence type="ECO:0000256" key="4">
    <source>
        <dbReference type="SAM" id="SignalP"/>
    </source>
</evidence>
<feature type="signal peptide" evidence="4">
    <location>
        <begin position="1"/>
        <end position="25"/>
    </location>
</feature>
<evidence type="ECO:0000313" key="6">
    <source>
        <dbReference type="EMBL" id="KMO29706.1"/>
    </source>
</evidence>
<keyword evidence="2 4" id="KW-0732">Signal</keyword>
<dbReference type="Gene3D" id="3.40.50.2300">
    <property type="match status" value="2"/>
</dbReference>
<dbReference type="OrthoDB" id="5794591at2"/>
<evidence type="ECO:0000313" key="7">
    <source>
        <dbReference type="Proteomes" id="UP000035929"/>
    </source>
</evidence>
<gene>
    <name evidence="6" type="ORF">VP06_24015</name>
</gene>
<evidence type="ECO:0000256" key="1">
    <source>
        <dbReference type="ARBA" id="ARBA00010062"/>
    </source>
</evidence>
<feature type="domain" description="Leucine-binding protein" evidence="5">
    <location>
        <begin position="51"/>
        <end position="387"/>
    </location>
</feature>
<dbReference type="PATRIC" id="fig|270351.6.peg.2719"/>
<dbReference type="GO" id="GO:0006865">
    <property type="term" value="P:amino acid transport"/>
    <property type="evidence" value="ECO:0007669"/>
    <property type="project" value="UniProtKB-KW"/>
</dbReference>
<dbReference type="CDD" id="cd06327">
    <property type="entry name" value="PBP1_SBP-like"/>
    <property type="match status" value="1"/>
</dbReference>
<keyword evidence="3" id="KW-0813">Transport</keyword>
<feature type="chain" id="PRO_5005282476" evidence="4">
    <location>
        <begin position="26"/>
        <end position="424"/>
    </location>
</feature>
<sequence>MRTTLLAAALAAVLPCIAWQGAACAQPAPAAHSQQTAGTVSRPPRISDGVIRLGFLLDMSGLYADVTGPGSAAAARMAVEDVGGKVLGAPVEVVVADHQNKPDIAAATARAWFDTGGVDAILDVAASATALAAVDIAKAKNKVIVFNGPGAVRLTNEACSPVSVHWAYDTYALAKSTAQATVTAGGDSWFFVTADYAFGQDLERDASAVVKANGGKVLGSVRAPLNTADFSSFLLQAQGSGAKVVGLANAGADTTNAIKQAAEFGLTGGGQTLAGLLVYISDVHGLGLKATQGMLLTEGFYWDLNDETRAWSKRYFARVGKMPNMSQAGVYSTVMHYLKAVERAGTDETQAVMAAMREMPVDDFYARGGRIREDGRMIHDMYLFRVKTPDESKGPWDLYTLVATIPGEQAFQPLSASRCPLVKK</sequence>
<dbReference type="EMBL" id="LABX01000197">
    <property type="protein sequence ID" value="KMO29706.1"/>
    <property type="molecule type" value="Genomic_DNA"/>
</dbReference>
<dbReference type="PANTHER" id="PTHR30483:SF6">
    <property type="entry name" value="PERIPLASMIC BINDING PROTEIN OF ABC TRANSPORTER FOR NATURAL AMINO ACIDS"/>
    <property type="match status" value="1"/>
</dbReference>
<dbReference type="AlphaFoldDB" id="A0A0J6UU47"/>
<accession>A0A0J6UU47</accession>
<dbReference type="SUPFAM" id="SSF53822">
    <property type="entry name" value="Periplasmic binding protein-like I"/>
    <property type="match status" value="1"/>
</dbReference>
<evidence type="ECO:0000256" key="3">
    <source>
        <dbReference type="ARBA" id="ARBA00022970"/>
    </source>
</evidence>
<evidence type="ECO:0000256" key="2">
    <source>
        <dbReference type="ARBA" id="ARBA00022729"/>
    </source>
</evidence>
<evidence type="ECO:0000259" key="5">
    <source>
        <dbReference type="Pfam" id="PF13458"/>
    </source>
</evidence>
<comment type="caution">
    <text evidence="6">The sequence shown here is derived from an EMBL/GenBank/DDBJ whole genome shotgun (WGS) entry which is preliminary data.</text>
</comment>
<dbReference type="Pfam" id="PF13458">
    <property type="entry name" value="Peripla_BP_6"/>
    <property type="match status" value="1"/>
</dbReference>
<organism evidence="6 7">
    <name type="scientific">Methylobacterium aquaticum</name>
    <dbReference type="NCBI Taxonomy" id="270351"/>
    <lineage>
        <taxon>Bacteria</taxon>
        <taxon>Pseudomonadati</taxon>
        <taxon>Pseudomonadota</taxon>
        <taxon>Alphaproteobacteria</taxon>
        <taxon>Hyphomicrobiales</taxon>
        <taxon>Methylobacteriaceae</taxon>
        <taxon>Methylobacterium</taxon>
    </lineage>
</organism>
<reference evidence="6 7" key="1">
    <citation type="submission" date="2015-03" db="EMBL/GenBank/DDBJ databases">
        <title>Genome sequencing of Methylobacterium aquaticum DSM16371 type strain.</title>
        <authorList>
            <person name="Chaudhry V."/>
            <person name="Patil P.B."/>
        </authorList>
    </citation>
    <scope>NUCLEOTIDE SEQUENCE [LARGE SCALE GENOMIC DNA]</scope>
    <source>
        <strain evidence="6 7">DSM 16371</strain>
    </source>
</reference>
<dbReference type="RefSeq" id="WP_048466305.1">
    <property type="nucleotide sequence ID" value="NZ_LABX01000197.1"/>
</dbReference>